<feature type="compositionally biased region" description="Basic residues" evidence="1">
    <location>
        <begin position="11"/>
        <end position="22"/>
    </location>
</feature>
<protein>
    <submittedName>
        <fullName evidence="2">Uncharacterized protein</fullName>
    </submittedName>
</protein>
<evidence type="ECO:0000256" key="1">
    <source>
        <dbReference type="SAM" id="MobiDB-lite"/>
    </source>
</evidence>
<dbReference type="VEuPathDB" id="ToxoDB:TGP89_225720"/>
<comment type="caution">
    <text evidence="2">The sequence shown here is derived from an EMBL/GenBank/DDBJ whole genome shotgun (WGS) entry which is preliminary data.</text>
</comment>
<dbReference type="OrthoDB" id="446277at2759"/>
<dbReference type="EMBL" id="AEYI02000986">
    <property type="protein sequence ID" value="KFG42853.1"/>
    <property type="molecule type" value="Genomic_DNA"/>
</dbReference>
<name>A0A086KEN5_TOXGO</name>
<feature type="region of interest" description="Disordered" evidence="1">
    <location>
        <begin position="1"/>
        <end position="33"/>
    </location>
</feature>
<reference evidence="2 3" key="1">
    <citation type="submission" date="2014-03" db="EMBL/GenBank/DDBJ databases">
        <authorList>
            <person name="Sibley D."/>
            <person name="Venepally P."/>
            <person name="Karamycheva S."/>
            <person name="Hadjithomas M."/>
            <person name="Khan A."/>
            <person name="Brunk B."/>
            <person name="Roos D."/>
            <person name="Caler E."/>
            <person name="Lorenzi H."/>
        </authorList>
    </citation>
    <scope>NUCLEOTIDE SEQUENCE [LARGE SCALE GENOMIC DNA]</scope>
    <source>
        <strain evidence="3">p89</strain>
    </source>
</reference>
<gene>
    <name evidence="2" type="ORF">TGP89_225720</name>
</gene>
<organism evidence="2 3">
    <name type="scientific">Toxoplasma gondii p89</name>
    <dbReference type="NCBI Taxonomy" id="943119"/>
    <lineage>
        <taxon>Eukaryota</taxon>
        <taxon>Sar</taxon>
        <taxon>Alveolata</taxon>
        <taxon>Apicomplexa</taxon>
        <taxon>Conoidasida</taxon>
        <taxon>Coccidia</taxon>
        <taxon>Eucoccidiorida</taxon>
        <taxon>Eimeriorina</taxon>
        <taxon>Sarcocystidae</taxon>
        <taxon>Toxoplasma</taxon>
    </lineage>
</organism>
<sequence>MLPVASGGLPRHAKALRSHARRGFSERSMSTSCSGGKFVLSASPLSSVSASNASQSRSPAGVSLNHPFLSASLPCHSRSLSAASSASYPVSSGSSLSPLLSARSSLSRSEVTLRSASLSARSPSAGAGGRESSFASSPSSTRRSVLPSLLAFSPHSRLSGPASLCRLSALACPVFSPAAVPSAASALSDGLGPVRAAHKFAAPPCPNLLLLRKTIHQRLQPILFFLKNDVTMGNYVYDQHFKGVLCSPLFEGKSYKEIYAMVDRVLEDIGLSGRVKLYCEPPSLLHKMKYHVRKHWPLEK</sequence>
<evidence type="ECO:0000313" key="2">
    <source>
        <dbReference type="EMBL" id="KFG42853.1"/>
    </source>
</evidence>
<proteinExistence type="predicted"/>
<dbReference type="Proteomes" id="UP000028828">
    <property type="component" value="Unassembled WGS sequence"/>
</dbReference>
<evidence type="ECO:0000313" key="3">
    <source>
        <dbReference type="Proteomes" id="UP000028828"/>
    </source>
</evidence>
<accession>A0A086KEN5</accession>
<dbReference type="AlphaFoldDB" id="A0A086KEN5"/>
<feature type="region of interest" description="Disordered" evidence="1">
    <location>
        <begin position="117"/>
        <end position="141"/>
    </location>
</feature>